<evidence type="ECO:0000256" key="1">
    <source>
        <dbReference type="SAM" id="Phobius"/>
    </source>
</evidence>
<dbReference type="EMBL" id="FOLY01000003">
    <property type="protein sequence ID" value="SFC50860.1"/>
    <property type="molecule type" value="Genomic_DNA"/>
</dbReference>
<reference evidence="3" key="1">
    <citation type="submission" date="2016-10" db="EMBL/GenBank/DDBJ databases">
        <authorList>
            <person name="Varghese N."/>
            <person name="Submissions S."/>
        </authorList>
    </citation>
    <scope>NUCLEOTIDE SEQUENCE [LARGE SCALE GENOMIC DNA]</scope>
    <source>
        <strain evidence="3">DSM 23439</strain>
    </source>
</reference>
<feature type="transmembrane region" description="Helical" evidence="1">
    <location>
        <begin position="77"/>
        <end position="97"/>
    </location>
</feature>
<dbReference type="Gene3D" id="1.20.1250.20">
    <property type="entry name" value="MFS general substrate transporter like domains"/>
    <property type="match status" value="1"/>
</dbReference>
<feature type="transmembrane region" description="Helical" evidence="1">
    <location>
        <begin position="145"/>
        <end position="163"/>
    </location>
</feature>
<name>A0A1I1JZQ2_9GAMM</name>
<evidence type="ECO:0000313" key="2">
    <source>
        <dbReference type="EMBL" id="SFC50860.1"/>
    </source>
</evidence>
<sequence>MKFLKLKIFGKPHVLMFFGLMLSYSGSSVIEGAIPTLVAVGMLSPIWIPLYTTFSRAINASAYVVARLIGHYSPYRVLLICEVYDMVITVLVILLLYEGSLSTLVVLMTYFILASFIPVITNIANGTYAGAISLKSESTAVTFNAFSLSLLTLATLVIGRPLGSLLVNYSIYLVLIVNLVMTAASFFFRWAAMKRDTMFPTGRNQYALNNNVSRLNLVEGIRYFGGQIFRLSASSPITTPLVYLSMGLFFYYLPLWLAEGSDRKGEIVAMAGVFGGLGSMIGPLLFFALKERCRYRRHVTIAILVVAIDEIMLIGMVWRYGNALSIPVLCAYMALILLLYLAASYCNVANLTARQKRYAGKRYPDMVGIAFSMASLAMLVGTWSGYMLDASSHPMVALILGAVIALLVTAGLWLKTTGKTDT</sequence>
<dbReference type="Proteomes" id="UP000199046">
    <property type="component" value="Unassembled WGS sequence"/>
</dbReference>
<feature type="transmembrane region" description="Helical" evidence="1">
    <location>
        <begin position="169"/>
        <end position="188"/>
    </location>
</feature>
<dbReference type="InterPro" id="IPR036259">
    <property type="entry name" value="MFS_trans_sf"/>
</dbReference>
<feature type="transmembrane region" description="Helical" evidence="1">
    <location>
        <begin position="367"/>
        <end position="388"/>
    </location>
</feature>
<feature type="transmembrane region" description="Helical" evidence="1">
    <location>
        <begin position="103"/>
        <end position="124"/>
    </location>
</feature>
<dbReference type="OrthoDB" id="5182249at2"/>
<evidence type="ECO:0000313" key="3">
    <source>
        <dbReference type="Proteomes" id="UP000199046"/>
    </source>
</evidence>
<dbReference type="AlphaFoldDB" id="A0A1I1JZQ2"/>
<protein>
    <recommendedName>
        <fullName evidence="4">Major Facilitator Superfamily protein</fullName>
    </recommendedName>
</protein>
<evidence type="ECO:0008006" key="4">
    <source>
        <dbReference type="Google" id="ProtNLM"/>
    </source>
</evidence>
<keyword evidence="3" id="KW-1185">Reference proteome</keyword>
<feature type="transmembrane region" description="Helical" evidence="1">
    <location>
        <begin position="237"/>
        <end position="255"/>
    </location>
</feature>
<feature type="transmembrane region" description="Helical" evidence="1">
    <location>
        <begin position="394"/>
        <end position="414"/>
    </location>
</feature>
<dbReference type="RefSeq" id="WP_139215283.1">
    <property type="nucleotide sequence ID" value="NZ_FOLY01000003.1"/>
</dbReference>
<organism evidence="2 3">
    <name type="scientific">Kushneria avicenniae</name>
    <dbReference type="NCBI Taxonomy" id="402385"/>
    <lineage>
        <taxon>Bacteria</taxon>
        <taxon>Pseudomonadati</taxon>
        <taxon>Pseudomonadota</taxon>
        <taxon>Gammaproteobacteria</taxon>
        <taxon>Oceanospirillales</taxon>
        <taxon>Halomonadaceae</taxon>
        <taxon>Kushneria</taxon>
    </lineage>
</organism>
<feature type="transmembrane region" description="Helical" evidence="1">
    <location>
        <begin position="324"/>
        <end position="346"/>
    </location>
</feature>
<feature type="transmembrane region" description="Helical" evidence="1">
    <location>
        <begin position="299"/>
        <end position="318"/>
    </location>
</feature>
<accession>A0A1I1JZQ2</accession>
<proteinExistence type="predicted"/>
<dbReference type="NCBIfam" id="NF037960">
    <property type="entry name" value="MFS_trans"/>
    <property type="match status" value="1"/>
</dbReference>
<keyword evidence="1" id="KW-0812">Transmembrane</keyword>
<dbReference type="SUPFAM" id="SSF103473">
    <property type="entry name" value="MFS general substrate transporter"/>
    <property type="match status" value="1"/>
</dbReference>
<gene>
    <name evidence="2" type="ORF">SAMN05421848_1708</name>
</gene>
<keyword evidence="1" id="KW-0472">Membrane</keyword>
<feature type="transmembrane region" description="Helical" evidence="1">
    <location>
        <begin position="267"/>
        <end position="287"/>
    </location>
</feature>
<keyword evidence="1" id="KW-1133">Transmembrane helix</keyword>